<protein>
    <submittedName>
        <fullName evidence="2">Uncharacterized protein</fullName>
    </submittedName>
</protein>
<dbReference type="AlphaFoldDB" id="A0A9W7YDA8"/>
<keyword evidence="3" id="KW-1185">Reference proteome</keyword>
<evidence type="ECO:0000313" key="3">
    <source>
        <dbReference type="Proteomes" id="UP001143981"/>
    </source>
</evidence>
<dbReference type="EMBL" id="JANBOI010000398">
    <property type="protein sequence ID" value="KAJ1730848.1"/>
    <property type="molecule type" value="Genomic_DNA"/>
</dbReference>
<dbReference type="OrthoDB" id="5544325at2759"/>
<keyword evidence="1" id="KW-0732">Signal</keyword>
<comment type="caution">
    <text evidence="2">The sequence shown here is derived from an EMBL/GenBank/DDBJ whole genome shotgun (WGS) entry which is preliminary data.</text>
</comment>
<dbReference type="Proteomes" id="UP001143981">
    <property type="component" value="Unassembled WGS sequence"/>
</dbReference>
<reference evidence="2" key="1">
    <citation type="submission" date="2022-07" db="EMBL/GenBank/DDBJ databases">
        <title>Phylogenomic reconstructions and comparative analyses of Kickxellomycotina fungi.</title>
        <authorList>
            <person name="Reynolds N.K."/>
            <person name="Stajich J.E."/>
            <person name="Barry K."/>
            <person name="Grigoriev I.V."/>
            <person name="Crous P."/>
            <person name="Smith M.E."/>
        </authorList>
    </citation>
    <scope>NUCLEOTIDE SEQUENCE</scope>
    <source>
        <strain evidence="2">BCRC 34381</strain>
    </source>
</reference>
<evidence type="ECO:0000313" key="2">
    <source>
        <dbReference type="EMBL" id="KAJ1730848.1"/>
    </source>
</evidence>
<accession>A0A9W7YDA8</accession>
<feature type="chain" id="PRO_5040807879" evidence="1">
    <location>
        <begin position="22"/>
        <end position="330"/>
    </location>
</feature>
<sequence length="330" mass="36879">MAFLLRLRVQVVQMWLGDAAAANQQAVLLRDFNECIIADGPSSELGHVITNPEHWVEVHQTIHGDQGSETAPMRNGTQSGHIDFVFATTGLGPGFVQAAVMESQLGLGKDHRLAVAELATMLLEANWAGASEARLHKFHEWMDAWDGPADEMDSVLYQTMLEVFGMMAEQKQAVICNCHLSRAGKLTFQLSHCSNGSTGQQRLWGALVVECHEVLPDGLPAEVLQECAELAEGDLPARWQKRMWLLMVYIQWHLGRLWKKEAAGRQFRMILQWVDWCADLMAMNIGWMLCSLGQGRLSALLSRVVDMMQEGTSILTAPDEVKWLVSEHFT</sequence>
<gene>
    <name evidence="2" type="ORF">LPJ61_002810</name>
</gene>
<name>A0A9W7YDA8_9FUNG</name>
<evidence type="ECO:0000256" key="1">
    <source>
        <dbReference type="SAM" id="SignalP"/>
    </source>
</evidence>
<organism evidence="2 3">
    <name type="scientific">Coemansia biformis</name>
    <dbReference type="NCBI Taxonomy" id="1286918"/>
    <lineage>
        <taxon>Eukaryota</taxon>
        <taxon>Fungi</taxon>
        <taxon>Fungi incertae sedis</taxon>
        <taxon>Zoopagomycota</taxon>
        <taxon>Kickxellomycotina</taxon>
        <taxon>Kickxellomycetes</taxon>
        <taxon>Kickxellales</taxon>
        <taxon>Kickxellaceae</taxon>
        <taxon>Coemansia</taxon>
    </lineage>
</organism>
<proteinExistence type="predicted"/>
<feature type="signal peptide" evidence="1">
    <location>
        <begin position="1"/>
        <end position="21"/>
    </location>
</feature>